<gene>
    <name evidence="11" type="ORF">ASPWEDRAFT_310047</name>
</gene>
<evidence type="ECO:0000256" key="4">
    <source>
        <dbReference type="ARBA" id="ARBA00023015"/>
    </source>
</evidence>
<dbReference type="STRING" id="1073089.A0A1L9RT75"/>
<name>A0A1L9RT75_ASPWE</name>
<dbReference type="OrthoDB" id="2154091at2759"/>
<dbReference type="InterPro" id="IPR036864">
    <property type="entry name" value="Zn2-C6_fun-type_DNA-bd_sf"/>
</dbReference>
<comment type="subcellular location">
    <subcellularLocation>
        <location evidence="1">Nucleus</location>
    </subcellularLocation>
</comment>
<evidence type="ECO:0000256" key="5">
    <source>
        <dbReference type="ARBA" id="ARBA00023125"/>
    </source>
</evidence>
<proteinExistence type="predicted"/>
<dbReference type="InterPro" id="IPR051615">
    <property type="entry name" value="Transcr_Regulatory_Elem"/>
</dbReference>
<protein>
    <recommendedName>
        <fullName evidence="10">Zn(2)-C6 fungal-type domain-containing protein</fullName>
    </recommendedName>
</protein>
<dbReference type="GO" id="GO:0006351">
    <property type="term" value="P:DNA-templated transcription"/>
    <property type="evidence" value="ECO:0007669"/>
    <property type="project" value="InterPro"/>
</dbReference>
<evidence type="ECO:0000256" key="2">
    <source>
        <dbReference type="ARBA" id="ARBA00022723"/>
    </source>
</evidence>
<keyword evidence="7" id="KW-0539">Nucleus</keyword>
<dbReference type="GO" id="GO:0005634">
    <property type="term" value="C:nucleus"/>
    <property type="evidence" value="ECO:0007669"/>
    <property type="project" value="UniProtKB-SubCell"/>
</dbReference>
<feature type="coiled-coil region" evidence="8">
    <location>
        <begin position="59"/>
        <end position="86"/>
    </location>
</feature>
<keyword evidence="2" id="KW-0479">Metal-binding</keyword>
<keyword evidence="5" id="KW-0238">DNA-binding</keyword>
<feature type="compositionally biased region" description="Basic and acidic residues" evidence="9">
    <location>
        <begin position="129"/>
        <end position="143"/>
    </location>
</feature>
<dbReference type="EMBL" id="KV878210">
    <property type="protein sequence ID" value="OJJ38104.1"/>
    <property type="molecule type" value="Genomic_DNA"/>
</dbReference>
<dbReference type="PROSITE" id="PS00463">
    <property type="entry name" value="ZN2_CY6_FUNGAL_1"/>
    <property type="match status" value="1"/>
</dbReference>
<dbReference type="Pfam" id="PF00172">
    <property type="entry name" value="Zn_clus"/>
    <property type="match status" value="1"/>
</dbReference>
<keyword evidence="8" id="KW-0175">Coiled coil</keyword>
<dbReference type="RefSeq" id="XP_040691780.1">
    <property type="nucleotide sequence ID" value="XM_040833490.1"/>
</dbReference>
<dbReference type="Gene3D" id="4.10.240.10">
    <property type="entry name" value="Zn(2)-C6 fungal-type DNA-binding domain"/>
    <property type="match status" value="1"/>
</dbReference>
<dbReference type="SUPFAM" id="SSF57701">
    <property type="entry name" value="Zn2/Cys6 DNA-binding domain"/>
    <property type="match status" value="1"/>
</dbReference>
<dbReference type="PANTHER" id="PTHR31313:SF86">
    <property type="entry name" value="ZN(2)-C6 FUNGAL-TYPE DOMAIN-CONTAINING PROTEIN"/>
    <property type="match status" value="1"/>
</dbReference>
<sequence>MEPQGSQRQTRAGVRAACRTCKRCRQRKVKCDGQHPKCGACRLKNQDCEYPSDGRRTVLRAKKEDIRSLQGQIEELKGRIHEQISTDDALITDGTHLQETSDHFDPGCRCPRGYRPAPSPLSPTTTDKGLQERLTRRDSEKRTCATQDSLESHQIQAYGATSLLHGHVEPPLAESQLTEKKEDPFVRRITRDRLIAFSAVVRQKESMIYSTPSVAANIDFDGVPMDMAMHLLDLHWNRLHLMYLLTYRPAIMDSLLNNGPYVNKLLLNAIYLQSSLYSDRTSLRSGPEISQTSGITFYHRFKALLTHYIDTPSLPTAVALLTCGACLIQYGKQSASWLYCGMAYRMIIDLGYHLDDPKSPHSGEELTLSALDKEFRRRVYWGAYATDKSQSLYLGRPPALHQSDSNVSLEFLDSYEELEEWKPYIDPQSQLYDTSVPIYRGRPSYAVSTFQCLLQLSLITETIINALYSTRSAQSSEHVLLESRKSVKAQLEHWRESIPVHLLFDPNTDETPPPHQMTLHTTYWTLVILTEQPFLSRGRFKSTLCPESQNETRRVCIEASFKIQALIEAYKKAFTLRRAQYGISYAMYSAVLILLQHADQDCDEYIEGIRFFWFALLEYQKGCGHGLKGPLRLLKSLMRRVEKVAQRIDIDHPGTTGLPASSDIPSGIETVPWTGTFGQGESWSGSWLNTETDDLLFADDTIFGFFTQEK</sequence>
<evidence type="ECO:0000256" key="1">
    <source>
        <dbReference type="ARBA" id="ARBA00004123"/>
    </source>
</evidence>
<dbReference type="SMART" id="SM00066">
    <property type="entry name" value="GAL4"/>
    <property type="match status" value="1"/>
</dbReference>
<keyword evidence="12" id="KW-1185">Reference proteome</keyword>
<dbReference type="VEuPathDB" id="FungiDB:ASPWEDRAFT_310047"/>
<dbReference type="InterPro" id="IPR001138">
    <property type="entry name" value="Zn2Cys6_DnaBD"/>
</dbReference>
<dbReference type="AlphaFoldDB" id="A0A1L9RT75"/>
<dbReference type="CDD" id="cd12148">
    <property type="entry name" value="fungal_TF_MHR"/>
    <property type="match status" value="1"/>
</dbReference>
<dbReference type="Proteomes" id="UP000184383">
    <property type="component" value="Unassembled WGS sequence"/>
</dbReference>
<dbReference type="GeneID" id="63749338"/>
<dbReference type="PANTHER" id="PTHR31313">
    <property type="entry name" value="TY1 ENHANCER ACTIVATOR"/>
    <property type="match status" value="1"/>
</dbReference>
<evidence type="ECO:0000256" key="8">
    <source>
        <dbReference type="SAM" id="Coils"/>
    </source>
</evidence>
<evidence type="ECO:0000313" key="12">
    <source>
        <dbReference type="Proteomes" id="UP000184383"/>
    </source>
</evidence>
<keyword evidence="3" id="KW-0862">Zinc</keyword>
<evidence type="ECO:0000256" key="9">
    <source>
        <dbReference type="SAM" id="MobiDB-lite"/>
    </source>
</evidence>
<feature type="region of interest" description="Disordered" evidence="9">
    <location>
        <begin position="112"/>
        <end position="149"/>
    </location>
</feature>
<dbReference type="InterPro" id="IPR007219">
    <property type="entry name" value="XnlR_reg_dom"/>
</dbReference>
<dbReference type="Pfam" id="PF04082">
    <property type="entry name" value="Fungal_trans"/>
    <property type="match status" value="1"/>
</dbReference>
<dbReference type="PROSITE" id="PS50048">
    <property type="entry name" value="ZN2_CY6_FUNGAL_2"/>
    <property type="match status" value="1"/>
</dbReference>
<feature type="domain" description="Zn(2)-C6 fungal-type" evidence="10">
    <location>
        <begin position="20"/>
        <end position="50"/>
    </location>
</feature>
<evidence type="ECO:0000256" key="7">
    <source>
        <dbReference type="ARBA" id="ARBA00023242"/>
    </source>
</evidence>
<dbReference type="SMART" id="SM00906">
    <property type="entry name" value="Fungal_trans"/>
    <property type="match status" value="1"/>
</dbReference>
<accession>A0A1L9RT75</accession>
<evidence type="ECO:0000256" key="6">
    <source>
        <dbReference type="ARBA" id="ARBA00023163"/>
    </source>
</evidence>
<organism evidence="11 12">
    <name type="scientific">Aspergillus wentii DTO 134E9</name>
    <dbReference type="NCBI Taxonomy" id="1073089"/>
    <lineage>
        <taxon>Eukaryota</taxon>
        <taxon>Fungi</taxon>
        <taxon>Dikarya</taxon>
        <taxon>Ascomycota</taxon>
        <taxon>Pezizomycotina</taxon>
        <taxon>Eurotiomycetes</taxon>
        <taxon>Eurotiomycetidae</taxon>
        <taxon>Eurotiales</taxon>
        <taxon>Aspergillaceae</taxon>
        <taxon>Aspergillus</taxon>
        <taxon>Aspergillus subgen. Cremei</taxon>
    </lineage>
</organism>
<keyword evidence="6" id="KW-0804">Transcription</keyword>
<dbReference type="GO" id="GO:0003677">
    <property type="term" value="F:DNA binding"/>
    <property type="evidence" value="ECO:0007669"/>
    <property type="project" value="UniProtKB-KW"/>
</dbReference>
<evidence type="ECO:0000256" key="3">
    <source>
        <dbReference type="ARBA" id="ARBA00022833"/>
    </source>
</evidence>
<keyword evidence="4" id="KW-0805">Transcription regulation</keyword>
<reference evidence="12" key="1">
    <citation type="journal article" date="2017" name="Genome Biol.">
        <title>Comparative genomics reveals high biological diversity and specific adaptations in the industrially and medically important fungal genus Aspergillus.</title>
        <authorList>
            <person name="de Vries R.P."/>
            <person name="Riley R."/>
            <person name="Wiebenga A."/>
            <person name="Aguilar-Osorio G."/>
            <person name="Amillis S."/>
            <person name="Uchima C.A."/>
            <person name="Anderluh G."/>
            <person name="Asadollahi M."/>
            <person name="Askin M."/>
            <person name="Barry K."/>
            <person name="Battaglia E."/>
            <person name="Bayram O."/>
            <person name="Benocci T."/>
            <person name="Braus-Stromeyer S.A."/>
            <person name="Caldana C."/>
            <person name="Canovas D."/>
            <person name="Cerqueira G.C."/>
            <person name="Chen F."/>
            <person name="Chen W."/>
            <person name="Choi C."/>
            <person name="Clum A."/>
            <person name="Dos Santos R.A."/>
            <person name="Damasio A.R."/>
            <person name="Diallinas G."/>
            <person name="Emri T."/>
            <person name="Fekete E."/>
            <person name="Flipphi M."/>
            <person name="Freyberg S."/>
            <person name="Gallo A."/>
            <person name="Gournas C."/>
            <person name="Habgood R."/>
            <person name="Hainaut M."/>
            <person name="Harispe M.L."/>
            <person name="Henrissat B."/>
            <person name="Hilden K.S."/>
            <person name="Hope R."/>
            <person name="Hossain A."/>
            <person name="Karabika E."/>
            <person name="Karaffa L."/>
            <person name="Karanyi Z."/>
            <person name="Krasevec N."/>
            <person name="Kuo A."/>
            <person name="Kusch H."/>
            <person name="LaButti K."/>
            <person name="Lagendijk E.L."/>
            <person name="Lapidus A."/>
            <person name="Levasseur A."/>
            <person name="Lindquist E."/>
            <person name="Lipzen A."/>
            <person name="Logrieco A.F."/>
            <person name="MacCabe A."/>
            <person name="Maekelae M.R."/>
            <person name="Malavazi I."/>
            <person name="Melin P."/>
            <person name="Meyer V."/>
            <person name="Mielnichuk N."/>
            <person name="Miskei M."/>
            <person name="Molnar A.P."/>
            <person name="Mule G."/>
            <person name="Ngan C.Y."/>
            <person name="Orejas M."/>
            <person name="Orosz E."/>
            <person name="Ouedraogo J.P."/>
            <person name="Overkamp K.M."/>
            <person name="Park H.-S."/>
            <person name="Perrone G."/>
            <person name="Piumi F."/>
            <person name="Punt P.J."/>
            <person name="Ram A.F."/>
            <person name="Ramon A."/>
            <person name="Rauscher S."/>
            <person name="Record E."/>
            <person name="Riano-Pachon D.M."/>
            <person name="Robert V."/>
            <person name="Roehrig J."/>
            <person name="Ruller R."/>
            <person name="Salamov A."/>
            <person name="Salih N.S."/>
            <person name="Samson R.A."/>
            <person name="Sandor E."/>
            <person name="Sanguinetti M."/>
            <person name="Schuetze T."/>
            <person name="Sepcic K."/>
            <person name="Shelest E."/>
            <person name="Sherlock G."/>
            <person name="Sophianopoulou V."/>
            <person name="Squina F.M."/>
            <person name="Sun H."/>
            <person name="Susca A."/>
            <person name="Todd R.B."/>
            <person name="Tsang A."/>
            <person name="Unkles S.E."/>
            <person name="van de Wiele N."/>
            <person name="van Rossen-Uffink D."/>
            <person name="Oliveira J.V."/>
            <person name="Vesth T.C."/>
            <person name="Visser J."/>
            <person name="Yu J.-H."/>
            <person name="Zhou M."/>
            <person name="Andersen M.R."/>
            <person name="Archer D.B."/>
            <person name="Baker S.E."/>
            <person name="Benoit I."/>
            <person name="Brakhage A.A."/>
            <person name="Braus G.H."/>
            <person name="Fischer R."/>
            <person name="Frisvad J.C."/>
            <person name="Goldman G.H."/>
            <person name="Houbraken J."/>
            <person name="Oakley B."/>
            <person name="Pocsi I."/>
            <person name="Scazzocchio C."/>
            <person name="Seiboth B."/>
            <person name="vanKuyk P.A."/>
            <person name="Wortman J."/>
            <person name="Dyer P.S."/>
            <person name="Grigoriev I.V."/>
        </authorList>
    </citation>
    <scope>NUCLEOTIDE SEQUENCE [LARGE SCALE GENOMIC DNA]</scope>
    <source>
        <strain evidence="12">DTO 134E9</strain>
    </source>
</reference>
<evidence type="ECO:0000313" key="11">
    <source>
        <dbReference type="EMBL" id="OJJ38104.1"/>
    </source>
</evidence>
<evidence type="ECO:0000259" key="10">
    <source>
        <dbReference type="PROSITE" id="PS50048"/>
    </source>
</evidence>
<dbReference type="GO" id="GO:0008270">
    <property type="term" value="F:zinc ion binding"/>
    <property type="evidence" value="ECO:0007669"/>
    <property type="project" value="InterPro"/>
</dbReference>
<dbReference type="CDD" id="cd00067">
    <property type="entry name" value="GAL4"/>
    <property type="match status" value="1"/>
</dbReference>
<dbReference type="GO" id="GO:0000981">
    <property type="term" value="F:DNA-binding transcription factor activity, RNA polymerase II-specific"/>
    <property type="evidence" value="ECO:0007669"/>
    <property type="project" value="InterPro"/>
</dbReference>